<reference evidence="3" key="1">
    <citation type="journal article" date="2019" name="Int. J. Syst. Evol. Microbiol.">
        <title>The Global Catalogue of Microorganisms (GCM) 10K type strain sequencing project: providing services to taxonomists for standard genome sequencing and annotation.</title>
        <authorList>
            <consortium name="The Broad Institute Genomics Platform"/>
            <consortium name="The Broad Institute Genome Sequencing Center for Infectious Disease"/>
            <person name="Wu L."/>
            <person name="Ma J."/>
        </authorList>
    </citation>
    <scope>NUCLEOTIDE SEQUENCE [LARGE SCALE GENOMIC DNA]</scope>
    <source>
        <strain evidence="3">JCM 17919</strain>
    </source>
</reference>
<accession>A0ABP8HHJ4</accession>
<dbReference type="RefSeq" id="WP_345257275.1">
    <property type="nucleotide sequence ID" value="NZ_BAABGY010000011.1"/>
</dbReference>
<keyword evidence="1" id="KW-0732">Signal</keyword>
<dbReference type="Proteomes" id="UP001501725">
    <property type="component" value="Unassembled WGS sequence"/>
</dbReference>
<keyword evidence="3" id="KW-1185">Reference proteome</keyword>
<dbReference type="Gene3D" id="2.80.10.50">
    <property type="match status" value="5"/>
</dbReference>
<proteinExistence type="predicted"/>
<evidence type="ECO:0008006" key="4">
    <source>
        <dbReference type="Google" id="ProtNLM"/>
    </source>
</evidence>
<comment type="caution">
    <text evidence="2">The sequence shown here is derived from an EMBL/GenBank/DDBJ whole genome shotgun (WGS) entry which is preliminary data.</text>
</comment>
<dbReference type="InterPro" id="IPR013431">
    <property type="entry name" value="Delta_60_rpt"/>
</dbReference>
<dbReference type="SUPFAM" id="SSF69322">
    <property type="entry name" value="Tricorn protease domain 2"/>
    <property type="match status" value="2"/>
</dbReference>
<dbReference type="PANTHER" id="PTHR42754:SF1">
    <property type="entry name" value="LIPOPROTEIN"/>
    <property type="match status" value="1"/>
</dbReference>
<name>A0ABP8HHJ4_9BACT</name>
<feature type="chain" id="PRO_5045478870" description="T9SS type A sorting domain-containing protein" evidence="1">
    <location>
        <begin position="20"/>
        <end position="1221"/>
    </location>
</feature>
<evidence type="ECO:0000313" key="3">
    <source>
        <dbReference type="Proteomes" id="UP001501725"/>
    </source>
</evidence>
<dbReference type="PANTHER" id="PTHR42754">
    <property type="entry name" value="ENDOGLUCANASE"/>
    <property type="match status" value="1"/>
</dbReference>
<dbReference type="EMBL" id="BAABGY010000011">
    <property type="protein sequence ID" value="GAA4339468.1"/>
    <property type="molecule type" value="Genomic_DNA"/>
</dbReference>
<dbReference type="Pfam" id="PF17164">
    <property type="entry name" value="DUF5122"/>
    <property type="match status" value="11"/>
</dbReference>
<evidence type="ECO:0000256" key="1">
    <source>
        <dbReference type="SAM" id="SignalP"/>
    </source>
</evidence>
<dbReference type="NCBIfam" id="TIGR02608">
    <property type="entry name" value="delta_60_rpt"/>
    <property type="match status" value="13"/>
</dbReference>
<gene>
    <name evidence="2" type="ORF">GCM10023184_36600</name>
</gene>
<sequence>MNRILLLLALVCTGVTVSAQPGTPLRFGTRGVARLDNGNNTGAPAFAHLANAIAYSPDGKLYTTAEINANGVIARWNADGTLDVTYGNNGYSEAVRMNFPKGYLQADGKMIMAGYCNSGLSSLEFAVARFNPDGRLDRSFGNGGMVATSLSNTIDWIWDGLVQPDGKFLAAGSANENNAGLGDFALARYLHNGSLDPNFGSGGKVVFSIGAGSDRIYGITRQPDGKILATGFSVSAGNNVDFVLARFLSNGAPDTSFNGTGYRVLNAAGEQAGETIAVQDDGKILVGGYSHNGTHWEATVWRFHADGSTDNGFNGSGKSVLPFPAVDAELVSLRLQPDGKIIGVADVATTSANHDIGLFRLQANGTTDNSFNGTGVRVVSNPNEERFNLTSRNMLLQPDGRVVTFGFEYVGTPSSTARTQMELRRFNDDGSNDNSFGSSGKATAFVNQGTTRFQSNVVRQPDGKLLVAGLWNGSATTAINNDFLVARYLRNGSPDSSFGTNGRVVYTFGSLTESANAILLQPDGKIVVGGTANVTATNTDFALVRLQANGSVDNSFGSGGKLLVSFNSNVETINTLALQPDGKILAGGFAGFPGVTGNDIAIARINPNGTLDNSFGTSGKFLRAHSSGTGADAVSTLALQPDGKILVGGTYTAGFQKGALLRLTAAGAMDNSFNGTGWVALGWSSAPPEFVNGILPLSDGRIVVGGYVNGNSSLGIIAQMAAARLNADGSFDNTFNGTGKTMFTSGGKPSQTAAIALQADGKYVLGGQSFREFSNSVFTLARLLPNGTLDPEFNGGSLLVKAADGDQTMRGMVLHNNEAYVAGFGNHPGPVGVIAGVSLGALDLPVVVSVNGGTYCAGSTMTIQYKTFQPFNAGNTFTVHLSDAAGSFAAPLALRTVSDTGSGTTYALIPAAVPNGDGYRVRIVASDPAYTSADNGTDIRINAQATVNPVGNPVYCAGVATAPVSFTGTGDSYTWTNSNPAIGLPASGTGDLPSFTTVNGGMQPEYAMIEVTPVTAAGCTAKPATFRIAVFAVPAVDAVADQFLCRGNASAPVTFSGPVSGTRYYWQNSSTQTGLAALRGVGSVPSFVAANPTAGPIASTITVTPVGPGKCPGAPVTYQYGVGNCITATGGGGSDAGNARTATLQVSPNPARDLVRLTFTGAAGRHTVDVRDEYGTVLIAPRAFTGPVMTLNLGILRPGAYYVRVLEGSTGAVYYRKVVKL</sequence>
<evidence type="ECO:0000313" key="2">
    <source>
        <dbReference type="EMBL" id="GAA4339468.1"/>
    </source>
</evidence>
<organism evidence="2 3">
    <name type="scientific">Flaviaesturariibacter amylovorans</name>
    <dbReference type="NCBI Taxonomy" id="1084520"/>
    <lineage>
        <taxon>Bacteria</taxon>
        <taxon>Pseudomonadati</taxon>
        <taxon>Bacteroidota</taxon>
        <taxon>Chitinophagia</taxon>
        <taxon>Chitinophagales</taxon>
        <taxon>Chitinophagaceae</taxon>
        <taxon>Flaviaestuariibacter</taxon>
    </lineage>
</organism>
<feature type="signal peptide" evidence="1">
    <location>
        <begin position="1"/>
        <end position="19"/>
    </location>
</feature>
<protein>
    <recommendedName>
        <fullName evidence="4">T9SS type A sorting domain-containing protein</fullName>
    </recommendedName>
</protein>